<gene>
    <name evidence="2" type="ORF">B0H16DRAFT_344136</name>
</gene>
<evidence type="ECO:0000313" key="3">
    <source>
        <dbReference type="Proteomes" id="UP001215598"/>
    </source>
</evidence>
<dbReference type="Proteomes" id="UP001215598">
    <property type="component" value="Unassembled WGS sequence"/>
</dbReference>
<sequence>RHDLARSTGVAVIVSSSIKIPNKWRSLITLFLPPSSQLSLHFPARPMASTNPTARPPKAPPMTSMPSTPGPDVPGGYPRNSTVFASNQWDKNAKSKSKPGLFAAAKNYLPPAVASYLPKSGATPTPNGLAPPPLNRDGSTGAVSDNFSTRAYAGSGSSRDVGTPLATPLPSDFPSPPTSPPHDTASRALSHNPYFPPAPGAGATTVESPVEKEPVVEKKVERKEVIPVPTGQSATAATPAPTASAAPADTDKLSPVSAASTTSNTNSTFSGTAPSSVSTAPSSPASPTSAGGAKKPQFVLDPLAPEPASPKSSKFANTLARLGSRRRVDTVAGAGASAPPSSFNAGSGHARARSEGGTTEFGANAANGGKGVAPKRSGSLLRTLRGEATVLAGRMRRDPGRVERGRRMMDGAN</sequence>
<organism evidence="2 3">
    <name type="scientific">Mycena metata</name>
    <dbReference type="NCBI Taxonomy" id="1033252"/>
    <lineage>
        <taxon>Eukaryota</taxon>
        <taxon>Fungi</taxon>
        <taxon>Dikarya</taxon>
        <taxon>Basidiomycota</taxon>
        <taxon>Agaricomycotina</taxon>
        <taxon>Agaricomycetes</taxon>
        <taxon>Agaricomycetidae</taxon>
        <taxon>Agaricales</taxon>
        <taxon>Marasmiineae</taxon>
        <taxon>Mycenaceae</taxon>
        <taxon>Mycena</taxon>
    </lineage>
</organism>
<feature type="compositionally biased region" description="Low complexity" evidence="1">
    <location>
        <begin position="332"/>
        <end position="348"/>
    </location>
</feature>
<feature type="region of interest" description="Disordered" evidence="1">
    <location>
        <begin position="43"/>
        <end position="82"/>
    </location>
</feature>
<proteinExistence type="predicted"/>
<evidence type="ECO:0000256" key="1">
    <source>
        <dbReference type="SAM" id="MobiDB-lite"/>
    </source>
</evidence>
<feature type="compositionally biased region" description="Basic and acidic residues" evidence="1">
    <location>
        <begin position="395"/>
        <end position="413"/>
    </location>
</feature>
<name>A0AAD7HL06_9AGAR</name>
<reference evidence="2" key="1">
    <citation type="submission" date="2023-03" db="EMBL/GenBank/DDBJ databases">
        <title>Massive genome expansion in bonnet fungi (Mycena s.s.) driven by repeated elements and novel gene families across ecological guilds.</title>
        <authorList>
            <consortium name="Lawrence Berkeley National Laboratory"/>
            <person name="Harder C.B."/>
            <person name="Miyauchi S."/>
            <person name="Viragh M."/>
            <person name="Kuo A."/>
            <person name="Thoen E."/>
            <person name="Andreopoulos B."/>
            <person name="Lu D."/>
            <person name="Skrede I."/>
            <person name="Drula E."/>
            <person name="Henrissat B."/>
            <person name="Morin E."/>
            <person name="Kohler A."/>
            <person name="Barry K."/>
            <person name="LaButti K."/>
            <person name="Morin E."/>
            <person name="Salamov A."/>
            <person name="Lipzen A."/>
            <person name="Mereny Z."/>
            <person name="Hegedus B."/>
            <person name="Baldrian P."/>
            <person name="Stursova M."/>
            <person name="Weitz H."/>
            <person name="Taylor A."/>
            <person name="Grigoriev I.V."/>
            <person name="Nagy L.G."/>
            <person name="Martin F."/>
            <person name="Kauserud H."/>
        </authorList>
    </citation>
    <scope>NUCLEOTIDE SEQUENCE</scope>
    <source>
        <strain evidence="2">CBHHK182m</strain>
    </source>
</reference>
<dbReference type="EMBL" id="JARKIB010000214">
    <property type="protein sequence ID" value="KAJ7723062.1"/>
    <property type="molecule type" value="Genomic_DNA"/>
</dbReference>
<feature type="non-terminal residue" evidence="2">
    <location>
        <position position="413"/>
    </location>
</feature>
<feature type="region of interest" description="Disordered" evidence="1">
    <location>
        <begin position="119"/>
        <end position="380"/>
    </location>
</feature>
<feature type="compositionally biased region" description="Basic and acidic residues" evidence="1">
    <location>
        <begin position="209"/>
        <end position="225"/>
    </location>
</feature>
<feature type="compositionally biased region" description="Low complexity" evidence="1">
    <location>
        <begin position="257"/>
        <end position="293"/>
    </location>
</feature>
<feature type="compositionally biased region" description="Pro residues" evidence="1">
    <location>
        <begin position="171"/>
        <end position="180"/>
    </location>
</feature>
<dbReference type="AlphaFoldDB" id="A0AAD7HL06"/>
<evidence type="ECO:0000313" key="2">
    <source>
        <dbReference type="EMBL" id="KAJ7723062.1"/>
    </source>
</evidence>
<comment type="caution">
    <text evidence="2">The sequence shown here is derived from an EMBL/GenBank/DDBJ whole genome shotgun (WGS) entry which is preliminary data.</text>
</comment>
<keyword evidence="3" id="KW-1185">Reference proteome</keyword>
<protein>
    <submittedName>
        <fullName evidence="2">Uncharacterized protein</fullName>
    </submittedName>
</protein>
<accession>A0AAD7HL06</accession>
<feature type="compositionally biased region" description="Low complexity" evidence="1">
    <location>
        <begin position="226"/>
        <end position="248"/>
    </location>
</feature>
<feature type="compositionally biased region" description="Polar residues" evidence="1">
    <location>
        <begin position="137"/>
        <end position="160"/>
    </location>
</feature>
<feature type="region of interest" description="Disordered" evidence="1">
    <location>
        <begin position="394"/>
        <end position="413"/>
    </location>
</feature>